<proteinExistence type="predicted"/>
<evidence type="ECO:0000313" key="1">
    <source>
        <dbReference type="EMBL" id="CAB4154445.1"/>
    </source>
</evidence>
<protein>
    <submittedName>
        <fullName evidence="1">Uncharacterized protein</fullName>
    </submittedName>
</protein>
<reference evidence="1" key="1">
    <citation type="submission" date="2020-04" db="EMBL/GenBank/DDBJ databases">
        <authorList>
            <person name="Chiriac C."/>
            <person name="Salcher M."/>
            <person name="Ghai R."/>
            <person name="Kavagutti S V."/>
        </authorList>
    </citation>
    <scope>NUCLEOTIDE SEQUENCE</scope>
</reference>
<gene>
    <name evidence="1" type="ORF">UFOVP647_2</name>
</gene>
<dbReference type="EMBL" id="LR796615">
    <property type="protein sequence ID" value="CAB4154445.1"/>
    <property type="molecule type" value="Genomic_DNA"/>
</dbReference>
<accession>A0A6J5NBD5</accession>
<sequence>MNQNEFKQRIKEIAEIKELKPATSPNIRLDETDENDVRIGNQWTTINKEVNPTLGFKLLKLKDQYRACDLGCGEVIANQVIERRLTFSPQKHWRTRCATCSRFVSPDGTGFINGGANIQNAYIKFYAEKKRKD</sequence>
<organism evidence="1">
    <name type="scientific">uncultured Caudovirales phage</name>
    <dbReference type="NCBI Taxonomy" id="2100421"/>
    <lineage>
        <taxon>Viruses</taxon>
        <taxon>Duplodnaviria</taxon>
        <taxon>Heunggongvirae</taxon>
        <taxon>Uroviricota</taxon>
        <taxon>Caudoviricetes</taxon>
        <taxon>Peduoviridae</taxon>
        <taxon>Maltschvirus</taxon>
        <taxon>Maltschvirus maltsch</taxon>
    </lineage>
</organism>
<name>A0A6J5NBD5_9CAUD</name>